<protein>
    <submittedName>
        <fullName evidence="1">Uncharacterized protein</fullName>
    </submittedName>
</protein>
<evidence type="ECO:0000313" key="1">
    <source>
        <dbReference type="EMBL" id="XCG99189.1"/>
    </source>
</evidence>
<proteinExistence type="predicted"/>
<organism evidence="1">
    <name type="scientific">Pseudomonas phage vB_PaeM_PE1</name>
    <dbReference type="NCBI Taxonomy" id="3161145"/>
    <lineage>
        <taxon>Viruses</taxon>
        <taxon>Duplodnaviria</taxon>
        <taxon>Heunggongvirae</taxon>
        <taxon>Uroviricota</taxon>
        <taxon>Caudoviricetes</taxon>
        <taxon>Lindbergviridae</taxon>
        <taxon>Pbunavirus</taxon>
    </lineage>
</organism>
<gene>
    <name evidence="1" type="ORF">PE1_54</name>
</gene>
<name>A0AAU8EJ72_9CAUD</name>
<reference evidence="1" key="1">
    <citation type="submission" date="2024-05" db="EMBL/GenBank/DDBJ databases">
        <title>Complete genome of the Pseudomonas phage vB_PaeM_PE1.</title>
        <authorList>
            <person name="Pires D.P."/>
            <person name="Meneses L."/>
            <person name="Azeredo J."/>
            <person name="Santos S.B."/>
        </authorList>
    </citation>
    <scope>NUCLEOTIDE SEQUENCE</scope>
</reference>
<dbReference type="EMBL" id="PP848306">
    <property type="protein sequence ID" value="XCG99189.1"/>
    <property type="molecule type" value="Genomic_DNA"/>
</dbReference>
<sequence>MVIYPFSSIFLFDFAIVNSKSRGLWLYYIRSTSKGK</sequence>
<accession>A0AAU8EJ72</accession>